<keyword evidence="3" id="KW-1185">Reference proteome</keyword>
<organism evidence="2 3">
    <name type="scientific">Oopsacas minuta</name>
    <dbReference type="NCBI Taxonomy" id="111878"/>
    <lineage>
        <taxon>Eukaryota</taxon>
        <taxon>Metazoa</taxon>
        <taxon>Porifera</taxon>
        <taxon>Hexactinellida</taxon>
        <taxon>Hexasterophora</taxon>
        <taxon>Lyssacinosida</taxon>
        <taxon>Leucopsacidae</taxon>
        <taxon>Oopsacas</taxon>
    </lineage>
</organism>
<dbReference type="GO" id="GO:0004386">
    <property type="term" value="F:helicase activity"/>
    <property type="evidence" value="ECO:0007669"/>
    <property type="project" value="UniProtKB-KW"/>
</dbReference>
<sequence length="267" mass="29900">MIDLGFEPDVNKILEFLPVSNQKPDSDEAENPELMGRNLHSAKAKYRQTVMFTATMPSAVERLARTYLRRPAVVYIGSAGKPVERVEQIVYFVTEKEKRRKMCEILGKGIEPPVIIFVNQKKGCDVLAKSLEKLNYRATVLHGGRNQEQREYALASLKSGSKDILVATDVAGRGIDIRDVSMVINYDMAKNIQDYTHRIGRTGRAGKEGTAVSFLTKDDSGVYYDLKQLLITSPVSTCPAELMNHPDAQHKPGTVMTKKRHEETIFA</sequence>
<dbReference type="EMBL" id="JAKMXF010000044">
    <property type="protein sequence ID" value="KAI6659990.1"/>
    <property type="molecule type" value="Genomic_DNA"/>
</dbReference>
<reference evidence="2 3" key="1">
    <citation type="journal article" date="2023" name="BMC Biol.">
        <title>The compact genome of the sponge Oopsacas minuta (Hexactinellida) is lacking key metazoan core genes.</title>
        <authorList>
            <person name="Santini S."/>
            <person name="Schenkelaars Q."/>
            <person name="Jourda C."/>
            <person name="Duchesne M."/>
            <person name="Belahbib H."/>
            <person name="Rocher C."/>
            <person name="Selva M."/>
            <person name="Riesgo A."/>
            <person name="Vervoort M."/>
            <person name="Leys S.P."/>
            <person name="Kodjabachian L."/>
            <person name="Le Bivic A."/>
            <person name="Borchiellini C."/>
            <person name="Claverie J.M."/>
            <person name="Renard E."/>
        </authorList>
    </citation>
    <scope>NUCLEOTIDE SEQUENCE [LARGE SCALE GENOMIC DNA]</scope>
    <source>
        <strain evidence="2">SPO-2</strain>
    </source>
</reference>
<keyword evidence="2" id="KW-0547">Nucleotide-binding</keyword>
<evidence type="ECO:0000313" key="3">
    <source>
        <dbReference type="Proteomes" id="UP001165289"/>
    </source>
</evidence>
<dbReference type="CDD" id="cd18787">
    <property type="entry name" value="SF2_C_DEAD"/>
    <property type="match status" value="1"/>
</dbReference>
<dbReference type="FunFam" id="3.40.50.300:FF:000520">
    <property type="entry name" value="probable ATP-dependent RNA helicase DDX23"/>
    <property type="match status" value="1"/>
</dbReference>
<keyword evidence="2" id="KW-0378">Hydrolase</keyword>
<dbReference type="Gene3D" id="3.40.50.300">
    <property type="entry name" value="P-loop containing nucleotide triphosphate hydrolases"/>
    <property type="match status" value="2"/>
</dbReference>
<feature type="domain" description="Helicase C-terminal" evidence="1">
    <location>
        <begin position="85"/>
        <end position="246"/>
    </location>
</feature>
<gene>
    <name evidence="2" type="ORF">LOD99_14331</name>
</gene>
<dbReference type="PROSITE" id="PS51194">
    <property type="entry name" value="HELICASE_CTER"/>
    <property type="match status" value="1"/>
</dbReference>
<dbReference type="Proteomes" id="UP001165289">
    <property type="component" value="Unassembled WGS sequence"/>
</dbReference>
<dbReference type="InterPro" id="IPR001650">
    <property type="entry name" value="Helicase_C-like"/>
</dbReference>
<proteinExistence type="predicted"/>
<dbReference type="AlphaFoldDB" id="A0AAV7KGJ0"/>
<evidence type="ECO:0000313" key="2">
    <source>
        <dbReference type="EMBL" id="KAI6659990.1"/>
    </source>
</evidence>
<comment type="caution">
    <text evidence="2">The sequence shown here is derived from an EMBL/GenBank/DDBJ whole genome shotgun (WGS) entry which is preliminary data.</text>
</comment>
<keyword evidence="2" id="KW-0347">Helicase</keyword>
<keyword evidence="2" id="KW-0067">ATP-binding</keyword>
<evidence type="ECO:0000259" key="1">
    <source>
        <dbReference type="PROSITE" id="PS51194"/>
    </source>
</evidence>
<dbReference type="SMART" id="SM00490">
    <property type="entry name" value="HELICc"/>
    <property type="match status" value="1"/>
</dbReference>
<dbReference type="InterPro" id="IPR027417">
    <property type="entry name" value="P-loop_NTPase"/>
</dbReference>
<accession>A0AAV7KGJ0</accession>
<dbReference type="Pfam" id="PF00271">
    <property type="entry name" value="Helicase_C"/>
    <property type="match status" value="1"/>
</dbReference>
<protein>
    <submittedName>
        <fullName evidence="2">RNA helicase</fullName>
    </submittedName>
</protein>
<dbReference type="SUPFAM" id="SSF52540">
    <property type="entry name" value="P-loop containing nucleoside triphosphate hydrolases"/>
    <property type="match status" value="1"/>
</dbReference>
<name>A0AAV7KGJ0_9METZ</name>
<dbReference type="PANTHER" id="PTHR47958">
    <property type="entry name" value="ATP-DEPENDENT RNA HELICASE DBP3"/>
    <property type="match status" value="1"/>
</dbReference>